<dbReference type="SUPFAM" id="SSF55124">
    <property type="entry name" value="Nitrite/Sulfite reductase N-terminal domain-like"/>
    <property type="match status" value="2"/>
</dbReference>
<dbReference type="InterPro" id="IPR006066">
    <property type="entry name" value="NO2/SO3_Rdtase_FeS/sirohaem_BS"/>
</dbReference>
<protein>
    <submittedName>
        <fullName evidence="8">Precorrin-3B synthase</fullName>
        <ecNumber evidence="8">1.14.13.83</ecNumber>
    </submittedName>
</protein>
<keyword evidence="3" id="KW-0479">Metal-binding</keyword>
<dbReference type="InterPro" id="IPR012798">
    <property type="entry name" value="Cbl_synth_CobG-like"/>
</dbReference>
<dbReference type="NCBIfam" id="TIGR02435">
    <property type="entry name" value="CobG"/>
    <property type="match status" value="1"/>
</dbReference>
<accession>A0A7X3SR91</accession>
<evidence type="ECO:0000256" key="6">
    <source>
        <dbReference type="ARBA" id="ARBA00023014"/>
    </source>
</evidence>
<dbReference type="GO" id="GO:0020037">
    <property type="term" value="F:heme binding"/>
    <property type="evidence" value="ECO:0007669"/>
    <property type="project" value="InterPro"/>
</dbReference>
<dbReference type="Gene3D" id="3.30.413.10">
    <property type="entry name" value="Sulfite Reductase Hemoprotein, domain 1"/>
    <property type="match status" value="2"/>
</dbReference>
<dbReference type="OrthoDB" id="7459360at2"/>
<dbReference type="Gene3D" id="3.90.480.10">
    <property type="entry name" value="Sulfite Reductase Hemoprotein,Domain 2"/>
    <property type="match status" value="1"/>
</dbReference>
<gene>
    <name evidence="8" type="primary">cobG</name>
    <name evidence="8" type="ORF">GR328_21090</name>
</gene>
<dbReference type="EMBL" id="WURB01000023">
    <property type="protein sequence ID" value="MXQ13909.1"/>
    <property type="molecule type" value="Genomic_DNA"/>
</dbReference>
<dbReference type="SUPFAM" id="SSF56014">
    <property type="entry name" value="Nitrite and sulphite reductase 4Fe-4S domain-like"/>
    <property type="match status" value="2"/>
</dbReference>
<reference evidence="8 9" key="2">
    <citation type="submission" date="2020-01" db="EMBL/GenBank/DDBJ databases">
        <title>Microvirga sp. nov., an arsenate reduction bacterium isolated from Tibet hotspring sediments.</title>
        <authorList>
            <person name="Xian W.-D."/>
            <person name="Li W.-J."/>
        </authorList>
    </citation>
    <scope>NUCLEOTIDE SEQUENCE [LARGE SCALE GENOMIC DNA]</scope>
    <source>
        <strain evidence="8 9">KCTC 23863</strain>
    </source>
</reference>
<dbReference type="PANTHER" id="PTHR32439:SF9">
    <property type="entry name" value="BLR3264 PROTEIN"/>
    <property type="match status" value="1"/>
</dbReference>
<reference evidence="8 9" key="1">
    <citation type="submission" date="2019-12" db="EMBL/GenBank/DDBJ databases">
        <authorList>
            <person name="Yuan C.-G."/>
        </authorList>
    </citation>
    <scope>NUCLEOTIDE SEQUENCE [LARGE SCALE GENOMIC DNA]</scope>
    <source>
        <strain evidence="8 9">KCTC 23863</strain>
    </source>
</reference>
<keyword evidence="2" id="KW-0349">Heme</keyword>
<evidence type="ECO:0000313" key="9">
    <source>
        <dbReference type="Proteomes" id="UP000436483"/>
    </source>
</evidence>
<dbReference type="AlphaFoldDB" id="A0A7X3SR91"/>
<feature type="domain" description="Nitrite/Sulfite reductase ferredoxin-like" evidence="7">
    <location>
        <begin position="19"/>
        <end position="83"/>
    </location>
</feature>
<proteinExistence type="predicted"/>
<dbReference type="EC" id="1.14.13.83" evidence="8"/>
<keyword evidence="4 8" id="KW-0560">Oxidoreductase</keyword>
<dbReference type="GO" id="GO:0046872">
    <property type="term" value="F:metal ion binding"/>
    <property type="evidence" value="ECO:0007669"/>
    <property type="project" value="UniProtKB-KW"/>
</dbReference>
<evidence type="ECO:0000256" key="1">
    <source>
        <dbReference type="ARBA" id="ARBA00022485"/>
    </source>
</evidence>
<dbReference type="InterPro" id="IPR045854">
    <property type="entry name" value="NO2/SO3_Rdtase_4Fe4S_sf"/>
</dbReference>
<organism evidence="8 9">
    <name type="scientific">Microvirga makkahensis</name>
    <dbReference type="NCBI Taxonomy" id="1128670"/>
    <lineage>
        <taxon>Bacteria</taxon>
        <taxon>Pseudomonadati</taxon>
        <taxon>Pseudomonadota</taxon>
        <taxon>Alphaproteobacteria</taxon>
        <taxon>Hyphomicrobiales</taxon>
        <taxon>Methylobacteriaceae</taxon>
        <taxon>Microvirga</taxon>
    </lineage>
</organism>
<evidence type="ECO:0000259" key="7">
    <source>
        <dbReference type="Pfam" id="PF03460"/>
    </source>
</evidence>
<sequence>MTTSSRIMRKGWCPGVRRPMATGDGLLVRLHPPAGRLTAAQVRLIAEAARQHGNGHLDITARGNLQIRGVRDESYPALMTLLNRVGLTEPEGDGPYRVTMVSPLAGVDMRERFDALALAQAIEEKARSITGLPAKFFIAIDGGGLLPLDTIGADLHLAALDDGNAVAFGLSSLNGLQWIGATDSSRATETAVTILSGYAEMRDSGRSEARRLRDLHPNMVGELADKAALGPAAAASPRNPAPRAGILDVVGAKAVLLALPFGRCKSPQLEQAAEWSEQFGTGEIRLSFTRGILLPGVAEKHLAELLQAAAQSGFIIEADDHRLSLAACPGKPDCASARTPAPDDALELAHACEGLLSQGFTLHVSGCPKGCAHPGKADLTLVGRDDGRYDVVPNGTPRETASHHLSVEELMTRLLPLNTVDDLSRAFAENVR</sequence>
<keyword evidence="1" id="KW-0004">4Fe-4S</keyword>
<dbReference type="GO" id="GO:0043818">
    <property type="term" value="F:precorrin-3B synthase activity"/>
    <property type="evidence" value="ECO:0007669"/>
    <property type="project" value="UniProtKB-EC"/>
</dbReference>
<evidence type="ECO:0000256" key="2">
    <source>
        <dbReference type="ARBA" id="ARBA00022617"/>
    </source>
</evidence>
<evidence type="ECO:0000256" key="5">
    <source>
        <dbReference type="ARBA" id="ARBA00023004"/>
    </source>
</evidence>
<evidence type="ECO:0000256" key="3">
    <source>
        <dbReference type="ARBA" id="ARBA00022723"/>
    </source>
</evidence>
<feature type="domain" description="Nitrite/Sulfite reductase ferredoxin-like" evidence="7">
    <location>
        <begin position="255"/>
        <end position="310"/>
    </location>
</feature>
<name>A0A7X3SR91_9HYPH</name>
<dbReference type="InterPro" id="IPR036136">
    <property type="entry name" value="Nit/Sulf_reduc_fer-like_dom_sf"/>
</dbReference>
<dbReference type="Proteomes" id="UP000436483">
    <property type="component" value="Unassembled WGS sequence"/>
</dbReference>
<evidence type="ECO:0000256" key="4">
    <source>
        <dbReference type="ARBA" id="ARBA00023002"/>
    </source>
</evidence>
<dbReference type="Pfam" id="PF03460">
    <property type="entry name" value="NIR_SIR_ferr"/>
    <property type="match status" value="2"/>
</dbReference>
<dbReference type="InterPro" id="IPR051329">
    <property type="entry name" value="NIR_SIR_4Fe-4S"/>
</dbReference>
<keyword evidence="6" id="KW-0411">Iron-sulfur</keyword>
<evidence type="ECO:0000313" key="8">
    <source>
        <dbReference type="EMBL" id="MXQ13909.1"/>
    </source>
</evidence>
<dbReference type="InterPro" id="IPR005117">
    <property type="entry name" value="NiRdtase/SiRdtase_haem-b_fer"/>
</dbReference>
<dbReference type="PROSITE" id="PS00365">
    <property type="entry name" value="NIR_SIR"/>
    <property type="match status" value="1"/>
</dbReference>
<keyword evidence="9" id="KW-1185">Reference proteome</keyword>
<comment type="caution">
    <text evidence="8">The sequence shown here is derived from an EMBL/GenBank/DDBJ whole genome shotgun (WGS) entry which is preliminary data.</text>
</comment>
<dbReference type="RefSeq" id="WP_160887348.1">
    <property type="nucleotide sequence ID" value="NZ_WURB01000023.1"/>
</dbReference>
<keyword evidence="5" id="KW-0408">Iron</keyword>
<dbReference type="PANTHER" id="PTHR32439">
    <property type="entry name" value="FERREDOXIN--NITRITE REDUCTASE, CHLOROPLASTIC"/>
    <property type="match status" value="1"/>
</dbReference>
<dbReference type="GO" id="GO:0051539">
    <property type="term" value="F:4 iron, 4 sulfur cluster binding"/>
    <property type="evidence" value="ECO:0007669"/>
    <property type="project" value="UniProtKB-KW"/>
</dbReference>